<comment type="similarity">
    <text evidence="2">Belongs to the LysR transcriptional regulatory family.</text>
</comment>
<dbReference type="CDD" id="cd08441">
    <property type="entry name" value="PBP2_MetR"/>
    <property type="match status" value="1"/>
</dbReference>
<dbReference type="SUPFAM" id="SSF53850">
    <property type="entry name" value="Periplasmic binding protein-like II"/>
    <property type="match status" value="1"/>
</dbReference>
<dbReference type="GO" id="GO:0003700">
    <property type="term" value="F:DNA-binding transcription factor activity"/>
    <property type="evidence" value="ECO:0007669"/>
    <property type="project" value="InterPro"/>
</dbReference>
<keyword evidence="4" id="KW-0963">Cytoplasm</keyword>
<evidence type="ECO:0000256" key="3">
    <source>
        <dbReference type="ARBA" id="ARBA00019365"/>
    </source>
</evidence>
<evidence type="ECO:0000256" key="8">
    <source>
        <dbReference type="ARBA" id="ARBA00023125"/>
    </source>
</evidence>
<evidence type="ECO:0000256" key="10">
    <source>
        <dbReference type="ARBA" id="ARBA00023163"/>
    </source>
</evidence>
<evidence type="ECO:0000256" key="1">
    <source>
        <dbReference type="ARBA" id="ARBA00004496"/>
    </source>
</evidence>
<dbReference type="Pfam" id="PF03466">
    <property type="entry name" value="LysR_substrate"/>
    <property type="match status" value="1"/>
</dbReference>
<evidence type="ECO:0000256" key="2">
    <source>
        <dbReference type="ARBA" id="ARBA00009437"/>
    </source>
</evidence>
<dbReference type="PANTHER" id="PTHR30126:SF25">
    <property type="entry name" value="HTH-TYPE TRANSCRIPTIONAL REGULATOR METR"/>
    <property type="match status" value="1"/>
</dbReference>
<evidence type="ECO:0000256" key="5">
    <source>
        <dbReference type="ARBA" id="ARBA00022491"/>
    </source>
</evidence>
<keyword evidence="6" id="KW-0028">Amino-acid biosynthesis</keyword>
<feature type="domain" description="HTH lysR-type" evidence="12">
    <location>
        <begin position="17"/>
        <end position="74"/>
    </location>
</feature>
<dbReference type="InterPro" id="IPR036388">
    <property type="entry name" value="WH-like_DNA-bd_sf"/>
</dbReference>
<dbReference type="Pfam" id="PF00126">
    <property type="entry name" value="HTH_1"/>
    <property type="match status" value="1"/>
</dbReference>
<keyword evidence="5" id="KW-0678">Repressor</keyword>
<reference evidence="13 14" key="1">
    <citation type="submission" date="2017-03" db="EMBL/GenBank/DDBJ databases">
        <title>Genome analysis of strain PAMC 26510.</title>
        <authorList>
            <person name="Oh H.-M."/>
            <person name="Yang J.-A."/>
        </authorList>
    </citation>
    <scope>NUCLEOTIDE SEQUENCE [LARGE SCALE GENOMIC DNA]</scope>
    <source>
        <strain evidence="13 14">PAMC 26510</strain>
    </source>
</reference>
<dbReference type="Proteomes" id="UP000194546">
    <property type="component" value="Unassembled WGS sequence"/>
</dbReference>
<sequence>MVISHRSISSFHGRAMLERTHLAIIREVDRQGSLTAAASVLCLTQSALSHTVKKMEQHLGTAVWTRDGRNLRLTQAGQYLLALANRVLPQMEHAEERMKQFALGQRGTLRIGMECHPCYQWLLKVVSPYLARWPDVDVDVKQKFQFGGIGALFGYDIDILVTPDPLRKPGLRFEPVFDYEQVLVVGRKHRLADASFILADELADEVLITYPVEIDRLDIYNQFLMPANVMPKRHKVIETTDIMLQMVASGRGVAALPRWLVEEYADKVAVSAVRLGAQGIAKQIFLGVRETDQAIDYLTAFVELARESDWNAAVGPTVQRAAAIENHL</sequence>
<keyword evidence="9" id="KW-0010">Activator</keyword>
<evidence type="ECO:0000256" key="6">
    <source>
        <dbReference type="ARBA" id="ARBA00022605"/>
    </source>
</evidence>
<dbReference type="PROSITE" id="PS50931">
    <property type="entry name" value="HTH_LYSR"/>
    <property type="match status" value="1"/>
</dbReference>
<dbReference type="InterPro" id="IPR036390">
    <property type="entry name" value="WH_DNA-bd_sf"/>
</dbReference>
<dbReference type="PRINTS" id="PR00039">
    <property type="entry name" value="HTHLYSR"/>
</dbReference>
<dbReference type="GO" id="GO:0000976">
    <property type="term" value="F:transcription cis-regulatory region binding"/>
    <property type="evidence" value="ECO:0007669"/>
    <property type="project" value="TreeGrafter"/>
</dbReference>
<dbReference type="InterPro" id="IPR005119">
    <property type="entry name" value="LysR_subst-bd"/>
</dbReference>
<evidence type="ECO:0000313" key="14">
    <source>
        <dbReference type="Proteomes" id="UP000194546"/>
    </source>
</evidence>
<proteinExistence type="inferred from homology"/>
<keyword evidence="11" id="KW-0486">Methionine biosynthesis</keyword>
<evidence type="ECO:0000256" key="11">
    <source>
        <dbReference type="ARBA" id="ARBA00023167"/>
    </source>
</evidence>
<dbReference type="EMBL" id="NBTY01000198">
    <property type="protein sequence ID" value="OTP67195.1"/>
    <property type="molecule type" value="Genomic_DNA"/>
</dbReference>
<keyword evidence="7" id="KW-0805">Transcription regulation</keyword>
<dbReference type="InterPro" id="IPR037406">
    <property type="entry name" value="MetR_PBP2"/>
</dbReference>
<evidence type="ECO:0000256" key="7">
    <source>
        <dbReference type="ARBA" id="ARBA00023015"/>
    </source>
</evidence>
<keyword evidence="8" id="KW-0238">DNA-binding</keyword>
<evidence type="ECO:0000256" key="9">
    <source>
        <dbReference type="ARBA" id="ARBA00023159"/>
    </source>
</evidence>
<dbReference type="Gene3D" id="3.40.190.10">
    <property type="entry name" value="Periplasmic binding protein-like II"/>
    <property type="match status" value="1"/>
</dbReference>
<evidence type="ECO:0000259" key="12">
    <source>
        <dbReference type="PROSITE" id="PS50931"/>
    </source>
</evidence>
<evidence type="ECO:0000313" key="13">
    <source>
        <dbReference type="EMBL" id="OTP67195.1"/>
    </source>
</evidence>
<protein>
    <recommendedName>
        <fullName evidence="3">HTH-type transcriptional regulator MetR</fullName>
    </recommendedName>
</protein>
<keyword evidence="10" id="KW-0804">Transcription</keyword>
<dbReference type="GO" id="GO:0009086">
    <property type="term" value="P:methionine biosynthetic process"/>
    <property type="evidence" value="ECO:0007669"/>
    <property type="project" value="UniProtKB-KW"/>
</dbReference>
<dbReference type="Gene3D" id="1.10.10.10">
    <property type="entry name" value="Winged helix-like DNA-binding domain superfamily/Winged helix DNA-binding domain"/>
    <property type="match status" value="1"/>
</dbReference>
<dbReference type="GO" id="GO:0005737">
    <property type="term" value="C:cytoplasm"/>
    <property type="evidence" value="ECO:0007669"/>
    <property type="project" value="UniProtKB-SubCell"/>
</dbReference>
<organism evidence="13 14">
    <name type="scientific">Caballeronia sordidicola</name>
    <name type="common">Burkholderia sordidicola</name>
    <dbReference type="NCBI Taxonomy" id="196367"/>
    <lineage>
        <taxon>Bacteria</taxon>
        <taxon>Pseudomonadati</taxon>
        <taxon>Pseudomonadota</taxon>
        <taxon>Betaproteobacteria</taxon>
        <taxon>Burkholderiales</taxon>
        <taxon>Burkholderiaceae</taxon>
        <taxon>Caballeronia</taxon>
    </lineage>
</organism>
<dbReference type="SUPFAM" id="SSF46785">
    <property type="entry name" value="Winged helix' DNA-binding domain"/>
    <property type="match status" value="1"/>
</dbReference>
<dbReference type="AlphaFoldDB" id="A0A242M7F5"/>
<comment type="caution">
    <text evidence="13">The sequence shown here is derived from an EMBL/GenBank/DDBJ whole genome shotgun (WGS) entry which is preliminary data.</text>
</comment>
<evidence type="ECO:0000256" key="4">
    <source>
        <dbReference type="ARBA" id="ARBA00022490"/>
    </source>
</evidence>
<dbReference type="InterPro" id="IPR000847">
    <property type="entry name" value="LysR_HTH_N"/>
</dbReference>
<dbReference type="PANTHER" id="PTHR30126">
    <property type="entry name" value="HTH-TYPE TRANSCRIPTIONAL REGULATOR"/>
    <property type="match status" value="1"/>
</dbReference>
<name>A0A242M7F5_CABSO</name>
<accession>A0A242M7F5</accession>
<comment type="subcellular location">
    <subcellularLocation>
        <location evidence="1">Cytoplasm</location>
    </subcellularLocation>
</comment>
<gene>
    <name evidence="13" type="ORF">PAMC26510_32620</name>
</gene>